<name>A0ABV4CT51_9BACT</name>
<feature type="transmembrane region" description="Helical" evidence="1">
    <location>
        <begin position="48"/>
        <end position="66"/>
    </location>
</feature>
<evidence type="ECO:0000313" key="2">
    <source>
        <dbReference type="EMBL" id="MEY8244564.1"/>
    </source>
</evidence>
<dbReference type="EMBL" id="JBCLPP010000005">
    <property type="protein sequence ID" value="MEY8244564.1"/>
    <property type="molecule type" value="Genomic_DNA"/>
</dbReference>
<keyword evidence="1" id="KW-1133">Transmembrane helix</keyword>
<comment type="caution">
    <text evidence="2">The sequence shown here is derived from an EMBL/GenBank/DDBJ whole genome shotgun (WGS) entry which is preliminary data.</text>
</comment>
<reference evidence="2 3" key="1">
    <citation type="submission" date="2024-03" db="EMBL/GenBank/DDBJ databases">
        <title>Mouse gut bacterial collection (mGBC) of GemPharmatech.</title>
        <authorList>
            <person name="He Y."/>
            <person name="Dong L."/>
            <person name="Wu D."/>
            <person name="Gao X."/>
            <person name="Lin Z."/>
        </authorList>
    </citation>
    <scope>NUCLEOTIDE SEQUENCE [LARGE SCALE GENOMIC DNA]</scope>
    <source>
        <strain evidence="2 3">54-13</strain>
    </source>
</reference>
<proteinExistence type="predicted"/>
<dbReference type="RefSeq" id="WP_147438709.1">
    <property type="nucleotide sequence ID" value="NZ_JBCLPP010000005.1"/>
</dbReference>
<evidence type="ECO:0000313" key="3">
    <source>
        <dbReference type="Proteomes" id="UP001565200"/>
    </source>
</evidence>
<dbReference type="Proteomes" id="UP001565200">
    <property type="component" value="Unassembled WGS sequence"/>
</dbReference>
<keyword evidence="1" id="KW-0472">Membrane</keyword>
<protein>
    <submittedName>
        <fullName evidence="2">Uncharacterized protein</fullName>
    </submittedName>
</protein>
<organism evidence="2 3">
    <name type="scientific">Heminiphilus faecis</name>
    <dbReference type="NCBI Taxonomy" id="2601703"/>
    <lineage>
        <taxon>Bacteria</taxon>
        <taxon>Pseudomonadati</taxon>
        <taxon>Bacteroidota</taxon>
        <taxon>Bacteroidia</taxon>
        <taxon>Bacteroidales</taxon>
        <taxon>Muribaculaceae</taxon>
        <taxon>Heminiphilus</taxon>
    </lineage>
</organism>
<accession>A0ABV4CT51</accession>
<sequence>MEHINYFASRNRGAVLGLRLFRGGQKVSCRLRYGSEDSRDIDYVDSDHTNGFLGFLFFAVLLIIIAK</sequence>
<keyword evidence="1" id="KW-0812">Transmembrane</keyword>
<keyword evidence="3" id="KW-1185">Reference proteome</keyword>
<gene>
    <name evidence="2" type="ORF">AAK873_02890</name>
</gene>
<evidence type="ECO:0000256" key="1">
    <source>
        <dbReference type="SAM" id="Phobius"/>
    </source>
</evidence>